<keyword evidence="6" id="KW-1185">Reference proteome</keyword>
<evidence type="ECO:0000256" key="2">
    <source>
        <dbReference type="ARBA" id="ARBA00023125"/>
    </source>
</evidence>
<gene>
    <name evidence="5" type="ORF">DWY25_10370</name>
</gene>
<reference evidence="5 6" key="1">
    <citation type="submission" date="2018-08" db="EMBL/GenBank/DDBJ databases">
        <title>A genome reference for cultivated species of the human gut microbiota.</title>
        <authorList>
            <person name="Zou Y."/>
            <person name="Xue W."/>
            <person name="Luo G."/>
        </authorList>
    </citation>
    <scope>NUCLEOTIDE SEQUENCE [LARGE SCALE GENOMIC DNA]</scope>
    <source>
        <strain evidence="5 6">AF24-29</strain>
    </source>
</reference>
<dbReference type="GO" id="GO:0003677">
    <property type="term" value="F:DNA binding"/>
    <property type="evidence" value="ECO:0007669"/>
    <property type="project" value="UniProtKB-UniRule"/>
</dbReference>
<dbReference type="Gene3D" id="1.10.10.10">
    <property type="entry name" value="Winged helix-like DNA-binding domain superfamily/Winged helix DNA-binding domain"/>
    <property type="match status" value="1"/>
</dbReference>
<dbReference type="InterPro" id="IPR016032">
    <property type="entry name" value="Sig_transdc_resp-reg_C-effctor"/>
</dbReference>
<sequence length="384" mass="44443">MENYFIKLWGTPTLRENGRSLPLNEILGKQLTELLCYFLIHRGELVSHERLIELFWPESVNPQNALKFAVHRLRKLTQPYAETKEQEWIATGKHGYLFSLQAPVETDLFQLSSLTPELLAKQPGQIEALIRGELMEGYSSMWILPIREFWKEKVKTLVQETAGILDQTGQAEAALQLTQSALALDPYSDELNYRYLSELVKAKEYNRALKHYDQISEQFYHEFGVEFEGRSKSLIYFLSSDREPSHSIQELVEEMNASEDECAFYCEQPVFRKLYQARMRESKRLDINSYLLVLDVQSDSAELGTRATDALIQIVKTQLRSCDIFTRTANCQLAVMLMIKAESDVHKVVSRLSQRLNRKYPTNQVRVYYHAQKIEQNGSQPAAN</sequence>
<keyword evidence="2 3" id="KW-0238">DNA-binding</keyword>
<protein>
    <recommendedName>
        <fullName evidence="4">OmpR/PhoB-type domain-containing protein</fullName>
    </recommendedName>
</protein>
<dbReference type="GO" id="GO:0000160">
    <property type="term" value="P:phosphorelay signal transduction system"/>
    <property type="evidence" value="ECO:0007669"/>
    <property type="project" value="InterPro"/>
</dbReference>
<feature type="domain" description="OmpR/PhoB-type" evidence="4">
    <location>
        <begin position="1"/>
        <end position="100"/>
    </location>
</feature>
<evidence type="ECO:0000256" key="1">
    <source>
        <dbReference type="ARBA" id="ARBA00005820"/>
    </source>
</evidence>
<dbReference type="InterPro" id="IPR005158">
    <property type="entry name" value="BTAD"/>
</dbReference>
<dbReference type="RefSeq" id="WP_117895166.1">
    <property type="nucleotide sequence ID" value="NZ_CABJCV010000012.1"/>
</dbReference>
<dbReference type="EMBL" id="QRUP01000012">
    <property type="protein sequence ID" value="RGR73401.1"/>
    <property type="molecule type" value="Genomic_DNA"/>
</dbReference>
<comment type="similarity">
    <text evidence="1">Belongs to the AfsR/DnrI/RedD regulatory family.</text>
</comment>
<evidence type="ECO:0000259" key="4">
    <source>
        <dbReference type="PROSITE" id="PS51755"/>
    </source>
</evidence>
<comment type="caution">
    <text evidence="5">The sequence shown here is derived from an EMBL/GenBank/DDBJ whole genome shotgun (WGS) entry which is preliminary data.</text>
</comment>
<dbReference type="Proteomes" id="UP000284178">
    <property type="component" value="Unassembled WGS sequence"/>
</dbReference>
<feature type="DNA-binding region" description="OmpR/PhoB-type" evidence="3">
    <location>
        <begin position="1"/>
        <end position="100"/>
    </location>
</feature>
<dbReference type="PROSITE" id="PS51755">
    <property type="entry name" value="OMPR_PHOB"/>
    <property type="match status" value="1"/>
</dbReference>
<dbReference type="InterPro" id="IPR051677">
    <property type="entry name" value="AfsR-DnrI-RedD_regulator"/>
</dbReference>
<name>A0A412FZ03_9FIRM</name>
<proteinExistence type="inferred from homology"/>
<evidence type="ECO:0000313" key="5">
    <source>
        <dbReference type="EMBL" id="RGR73401.1"/>
    </source>
</evidence>
<dbReference type="GeneID" id="83015801"/>
<dbReference type="GO" id="GO:0006355">
    <property type="term" value="P:regulation of DNA-templated transcription"/>
    <property type="evidence" value="ECO:0007669"/>
    <property type="project" value="InterPro"/>
</dbReference>
<organism evidence="5 6">
    <name type="scientific">Holdemania filiformis</name>
    <dbReference type="NCBI Taxonomy" id="61171"/>
    <lineage>
        <taxon>Bacteria</taxon>
        <taxon>Bacillati</taxon>
        <taxon>Bacillota</taxon>
        <taxon>Erysipelotrichia</taxon>
        <taxon>Erysipelotrichales</taxon>
        <taxon>Erysipelotrichaceae</taxon>
        <taxon>Holdemania</taxon>
    </lineage>
</organism>
<dbReference type="PANTHER" id="PTHR35807">
    <property type="entry name" value="TRANSCRIPTIONAL REGULATOR REDD-RELATED"/>
    <property type="match status" value="1"/>
</dbReference>
<evidence type="ECO:0000313" key="6">
    <source>
        <dbReference type="Proteomes" id="UP000284178"/>
    </source>
</evidence>
<dbReference type="SUPFAM" id="SSF48452">
    <property type="entry name" value="TPR-like"/>
    <property type="match status" value="1"/>
</dbReference>
<dbReference type="SMART" id="SM00862">
    <property type="entry name" value="Trans_reg_C"/>
    <property type="match status" value="1"/>
</dbReference>
<dbReference type="InterPro" id="IPR001867">
    <property type="entry name" value="OmpR/PhoB-type_DNA-bd"/>
</dbReference>
<accession>A0A412FZ03</accession>
<dbReference type="InterPro" id="IPR036388">
    <property type="entry name" value="WH-like_DNA-bd_sf"/>
</dbReference>
<dbReference type="Gene3D" id="1.25.40.10">
    <property type="entry name" value="Tetratricopeptide repeat domain"/>
    <property type="match status" value="1"/>
</dbReference>
<dbReference type="Pfam" id="PF00486">
    <property type="entry name" value="Trans_reg_C"/>
    <property type="match status" value="1"/>
</dbReference>
<dbReference type="AlphaFoldDB" id="A0A412FZ03"/>
<dbReference type="SUPFAM" id="SSF46894">
    <property type="entry name" value="C-terminal effector domain of the bipartite response regulators"/>
    <property type="match status" value="1"/>
</dbReference>
<evidence type="ECO:0000256" key="3">
    <source>
        <dbReference type="PROSITE-ProRule" id="PRU01091"/>
    </source>
</evidence>
<dbReference type="InterPro" id="IPR011990">
    <property type="entry name" value="TPR-like_helical_dom_sf"/>
</dbReference>
<dbReference type="Pfam" id="PF03704">
    <property type="entry name" value="BTAD"/>
    <property type="match status" value="1"/>
</dbReference>